<keyword evidence="3" id="KW-1185">Reference proteome</keyword>
<dbReference type="EMBL" id="KQ999091">
    <property type="protein sequence ID" value="KZV42366.1"/>
    <property type="molecule type" value="Genomic_DNA"/>
</dbReference>
<dbReference type="Proteomes" id="UP000250235">
    <property type="component" value="Unassembled WGS sequence"/>
</dbReference>
<reference evidence="2 3" key="1">
    <citation type="journal article" date="2015" name="Proc. Natl. Acad. Sci. U.S.A.">
        <title>The resurrection genome of Boea hygrometrica: A blueprint for survival of dehydration.</title>
        <authorList>
            <person name="Xiao L."/>
            <person name="Yang G."/>
            <person name="Zhang L."/>
            <person name="Yang X."/>
            <person name="Zhao S."/>
            <person name="Ji Z."/>
            <person name="Zhou Q."/>
            <person name="Hu M."/>
            <person name="Wang Y."/>
            <person name="Chen M."/>
            <person name="Xu Y."/>
            <person name="Jin H."/>
            <person name="Xiao X."/>
            <person name="Hu G."/>
            <person name="Bao F."/>
            <person name="Hu Y."/>
            <person name="Wan P."/>
            <person name="Li L."/>
            <person name="Deng X."/>
            <person name="Kuang T."/>
            <person name="Xiang C."/>
            <person name="Zhu J.K."/>
            <person name="Oliver M.J."/>
            <person name="He Y."/>
        </authorList>
    </citation>
    <scope>NUCLEOTIDE SEQUENCE [LARGE SCALE GENOMIC DNA]</scope>
    <source>
        <strain evidence="3">cv. XS01</strain>
    </source>
</reference>
<sequence length="153" mass="17237">MRSRAADDAHLAVKCKRTIVGRAASSVKAFRIVPTEVRNQTAAQAKDSVHNLRLEQLNSQELSTSVKSEFDQRIKSLELRVEDLHESHVMMFIECLIWSTIGITIPSPICTRKSVKISRTESSLQGGRNEFRQQWRRSDDEGKEGGGEGKKNN</sequence>
<dbReference type="AlphaFoldDB" id="A0A2Z7C641"/>
<gene>
    <name evidence="2" type="ORF">F511_17855</name>
</gene>
<feature type="region of interest" description="Disordered" evidence="1">
    <location>
        <begin position="121"/>
        <end position="153"/>
    </location>
</feature>
<evidence type="ECO:0000313" key="3">
    <source>
        <dbReference type="Proteomes" id="UP000250235"/>
    </source>
</evidence>
<evidence type="ECO:0000313" key="2">
    <source>
        <dbReference type="EMBL" id="KZV42366.1"/>
    </source>
</evidence>
<feature type="compositionally biased region" description="Basic and acidic residues" evidence="1">
    <location>
        <begin position="129"/>
        <end position="153"/>
    </location>
</feature>
<protein>
    <submittedName>
        <fullName evidence="2">Uncharacterized protein</fullName>
    </submittedName>
</protein>
<evidence type="ECO:0000256" key="1">
    <source>
        <dbReference type="SAM" id="MobiDB-lite"/>
    </source>
</evidence>
<proteinExistence type="predicted"/>
<organism evidence="2 3">
    <name type="scientific">Dorcoceras hygrometricum</name>
    <dbReference type="NCBI Taxonomy" id="472368"/>
    <lineage>
        <taxon>Eukaryota</taxon>
        <taxon>Viridiplantae</taxon>
        <taxon>Streptophyta</taxon>
        <taxon>Embryophyta</taxon>
        <taxon>Tracheophyta</taxon>
        <taxon>Spermatophyta</taxon>
        <taxon>Magnoliopsida</taxon>
        <taxon>eudicotyledons</taxon>
        <taxon>Gunneridae</taxon>
        <taxon>Pentapetalae</taxon>
        <taxon>asterids</taxon>
        <taxon>lamiids</taxon>
        <taxon>Lamiales</taxon>
        <taxon>Gesneriaceae</taxon>
        <taxon>Didymocarpoideae</taxon>
        <taxon>Trichosporeae</taxon>
        <taxon>Loxocarpinae</taxon>
        <taxon>Dorcoceras</taxon>
    </lineage>
</organism>
<accession>A0A2Z7C641</accession>
<name>A0A2Z7C641_9LAMI</name>